<dbReference type="OrthoDB" id="5550041at2759"/>
<keyword evidence="2" id="KW-1185">Reference proteome</keyword>
<dbReference type="Gene3D" id="2.130.10.10">
    <property type="entry name" value="YVTN repeat-like/Quinoprotein amine dehydrogenase"/>
    <property type="match status" value="1"/>
</dbReference>
<dbReference type="EMBL" id="JANBOJ010000237">
    <property type="protein sequence ID" value="KAJ1720652.1"/>
    <property type="molecule type" value="Genomic_DNA"/>
</dbReference>
<reference evidence="1" key="1">
    <citation type="submission" date="2022-07" db="EMBL/GenBank/DDBJ databases">
        <title>Phylogenomic reconstructions and comparative analyses of Kickxellomycotina fungi.</title>
        <authorList>
            <person name="Reynolds N.K."/>
            <person name="Stajich J.E."/>
            <person name="Barry K."/>
            <person name="Grigoriev I.V."/>
            <person name="Crous P."/>
            <person name="Smith M.E."/>
        </authorList>
    </citation>
    <scope>NUCLEOTIDE SEQUENCE</scope>
    <source>
        <strain evidence="1">NBRC 32514</strain>
    </source>
</reference>
<dbReference type="Proteomes" id="UP001149813">
    <property type="component" value="Unassembled WGS sequence"/>
</dbReference>
<proteinExistence type="predicted"/>
<gene>
    <name evidence="1" type="ORF">LPJ53_004738</name>
</gene>
<dbReference type="AlphaFoldDB" id="A0A9W7XX92"/>
<evidence type="ECO:0000313" key="1">
    <source>
        <dbReference type="EMBL" id="KAJ1720652.1"/>
    </source>
</evidence>
<sequence length="393" mass="43553">MKVSEACLNQPFLYDFFHAQLPCEADGIGSHCLSMAWQPAEVSRKSDSLDFFISQGAQDSVAAALHGPDATEVEEFSTCLFRCTVDIQRQLFRYTSPTLSVNSLPSSSYDDSDTNTAVDRNFKPVTQLKLYDQGRVMFGCSMSSLMVWVTETMKHSHSLLLIDDINDVYDVGKDYVVAGSGRGDVGVWKAGSKSHLWRFNDARRFENSRKTGYMSPEVSALRISYGDDCAYVGDSLGSLSVCDFREPRIKTVSPIDRGGINSIDIIDNRQILVGTEKGIIATLDSRMMGGSHGTKVLSVYTPDIADTVRSIQVNPHNSSVIACSGYEDIRIYRADPIGDLMPVFTHSLHQSVIADYSWHPNSEHKYTIGSLDTGEGFDTGEIQIWQPTMAKDW</sequence>
<name>A0A9W7XX92_9FUNG</name>
<dbReference type="SUPFAM" id="SSF101908">
    <property type="entry name" value="Putative isomerase YbhE"/>
    <property type="match status" value="1"/>
</dbReference>
<comment type="caution">
    <text evidence="1">The sequence shown here is derived from an EMBL/GenBank/DDBJ whole genome shotgun (WGS) entry which is preliminary data.</text>
</comment>
<protein>
    <recommendedName>
        <fullName evidence="3">WD40 repeat-like protein</fullName>
    </recommendedName>
</protein>
<dbReference type="InterPro" id="IPR015943">
    <property type="entry name" value="WD40/YVTN_repeat-like_dom_sf"/>
</dbReference>
<accession>A0A9W7XX92</accession>
<evidence type="ECO:0000313" key="2">
    <source>
        <dbReference type="Proteomes" id="UP001149813"/>
    </source>
</evidence>
<organism evidence="1 2">
    <name type="scientific">Coemansia erecta</name>
    <dbReference type="NCBI Taxonomy" id="147472"/>
    <lineage>
        <taxon>Eukaryota</taxon>
        <taxon>Fungi</taxon>
        <taxon>Fungi incertae sedis</taxon>
        <taxon>Zoopagomycota</taxon>
        <taxon>Kickxellomycotina</taxon>
        <taxon>Kickxellomycetes</taxon>
        <taxon>Kickxellales</taxon>
        <taxon>Kickxellaceae</taxon>
        <taxon>Coemansia</taxon>
    </lineage>
</organism>
<evidence type="ECO:0008006" key="3">
    <source>
        <dbReference type="Google" id="ProtNLM"/>
    </source>
</evidence>